<organism evidence="2 3">
    <name type="scientific">Linum tenue</name>
    <dbReference type="NCBI Taxonomy" id="586396"/>
    <lineage>
        <taxon>Eukaryota</taxon>
        <taxon>Viridiplantae</taxon>
        <taxon>Streptophyta</taxon>
        <taxon>Embryophyta</taxon>
        <taxon>Tracheophyta</taxon>
        <taxon>Spermatophyta</taxon>
        <taxon>Magnoliopsida</taxon>
        <taxon>eudicotyledons</taxon>
        <taxon>Gunneridae</taxon>
        <taxon>Pentapetalae</taxon>
        <taxon>rosids</taxon>
        <taxon>fabids</taxon>
        <taxon>Malpighiales</taxon>
        <taxon>Linaceae</taxon>
        <taxon>Linum</taxon>
    </lineage>
</organism>
<dbReference type="InterPro" id="IPR012337">
    <property type="entry name" value="RNaseH-like_sf"/>
</dbReference>
<dbReference type="PANTHER" id="PTHR32166:SF122">
    <property type="entry name" value="OS09G0499600 PROTEIN"/>
    <property type="match status" value="1"/>
</dbReference>
<dbReference type="AlphaFoldDB" id="A0AAV0L6D4"/>
<dbReference type="InterPro" id="IPR008906">
    <property type="entry name" value="HATC_C_dom"/>
</dbReference>
<proteinExistence type="predicted"/>
<evidence type="ECO:0000313" key="3">
    <source>
        <dbReference type="Proteomes" id="UP001154282"/>
    </source>
</evidence>
<gene>
    <name evidence="2" type="ORF">LITE_LOCUS22512</name>
</gene>
<protein>
    <recommendedName>
        <fullName evidence="1">HAT C-terminal dimerisation domain-containing protein</fullName>
    </recommendedName>
</protein>
<sequence length="191" mass="22081">MSRPFHYAAYWLNPQIHHSHGMGFNYNDPKVKVALYECVSRVAKDDEEKFRIMEQLHVFLHAQGMFDKYGAMTLKDRHHPADWWTSFGDEVPELQKFAIRVLSLTCSASGCERNWSAFERIHTKKKNSLQTQKMNDLVYVMCNNKLVGSNVKKARRLEIDFEDIDSENEWICGSDTEEETSQTEALGVDGG</sequence>
<accession>A0AAV0L6D4</accession>
<dbReference type="PANTHER" id="PTHR32166">
    <property type="entry name" value="OSJNBA0013A04.12 PROTEIN"/>
    <property type="match status" value="1"/>
</dbReference>
<keyword evidence="3" id="KW-1185">Reference proteome</keyword>
<dbReference type="Proteomes" id="UP001154282">
    <property type="component" value="Unassembled WGS sequence"/>
</dbReference>
<feature type="domain" description="HAT C-terminal dimerisation" evidence="1">
    <location>
        <begin position="78"/>
        <end position="140"/>
    </location>
</feature>
<dbReference type="EMBL" id="CAMGYJ010000006">
    <property type="protein sequence ID" value="CAI0430239.1"/>
    <property type="molecule type" value="Genomic_DNA"/>
</dbReference>
<name>A0AAV0L6D4_9ROSI</name>
<comment type="caution">
    <text evidence="2">The sequence shown here is derived from an EMBL/GenBank/DDBJ whole genome shotgun (WGS) entry which is preliminary data.</text>
</comment>
<evidence type="ECO:0000259" key="1">
    <source>
        <dbReference type="Pfam" id="PF05699"/>
    </source>
</evidence>
<dbReference type="Pfam" id="PF05699">
    <property type="entry name" value="Dimer_Tnp_hAT"/>
    <property type="match status" value="1"/>
</dbReference>
<dbReference type="GO" id="GO:0046983">
    <property type="term" value="F:protein dimerization activity"/>
    <property type="evidence" value="ECO:0007669"/>
    <property type="project" value="InterPro"/>
</dbReference>
<evidence type="ECO:0000313" key="2">
    <source>
        <dbReference type="EMBL" id="CAI0430239.1"/>
    </source>
</evidence>
<reference evidence="2" key="1">
    <citation type="submission" date="2022-08" db="EMBL/GenBank/DDBJ databases">
        <authorList>
            <person name="Gutierrez-Valencia J."/>
        </authorList>
    </citation>
    <scope>NUCLEOTIDE SEQUENCE</scope>
</reference>
<dbReference type="SUPFAM" id="SSF53098">
    <property type="entry name" value="Ribonuclease H-like"/>
    <property type="match status" value="1"/>
</dbReference>